<dbReference type="GO" id="GO:0005737">
    <property type="term" value="C:cytoplasm"/>
    <property type="evidence" value="ECO:0000318"/>
    <property type="project" value="GO_Central"/>
</dbReference>
<evidence type="ECO:0000256" key="3">
    <source>
        <dbReference type="SAM" id="MobiDB-lite"/>
    </source>
</evidence>
<dbReference type="SUPFAM" id="SSF54791">
    <property type="entry name" value="Eukaryotic type KH-domain (KH-domain type I)"/>
    <property type="match status" value="4"/>
</dbReference>
<name>A8XSW7_CAEBR</name>
<dbReference type="InParanoid" id="A8XSW7"/>
<feature type="compositionally biased region" description="Gly residues" evidence="3">
    <location>
        <begin position="1"/>
        <end position="13"/>
    </location>
</feature>
<feature type="compositionally biased region" description="Basic and acidic residues" evidence="3">
    <location>
        <begin position="809"/>
        <end position="819"/>
    </location>
</feature>
<proteinExistence type="predicted"/>
<dbReference type="CDD" id="cd22401">
    <property type="entry name" value="KH-I_IGF2BP_rpt2"/>
    <property type="match status" value="1"/>
</dbReference>
<feature type="region of interest" description="Disordered" evidence="3">
    <location>
        <begin position="227"/>
        <end position="307"/>
    </location>
</feature>
<feature type="domain" description="K Homology" evidence="4">
    <location>
        <begin position="403"/>
        <end position="488"/>
    </location>
</feature>
<evidence type="ECO:0000313" key="6">
    <source>
        <dbReference type="Proteomes" id="UP000008549"/>
    </source>
</evidence>
<dbReference type="GO" id="GO:0005829">
    <property type="term" value="C:cytosol"/>
    <property type="evidence" value="ECO:0000318"/>
    <property type="project" value="GO_Central"/>
</dbReference>
<dbReference type="GO" id="GO:0003730">
    <property type="term" value="F:mRNA 3'-UTR binding"/>
    <property type="evidence" value="ECO:0000318"/>
    <property type="project" value="GO_Central"/>
</dbReference>
<dbReference type="HOGENOM" id="CLU_379586_0_0_1"/>
<evidence type="ECO:0000256" key="2">
    <source>
        <dbReference type="PROSITE-ProRule" id="PRU00117"/>
    </source>
</evidence>
<evidence type="ECO:0000259" key="4">
    <source>
        <dbReference type="SMART" id="SM00322"/>
    </source>
</evidence>
<feature type="region of interest" description="Disordered" evidence="3">
    <location>
        <begin position="1"/>
        <end position="49"/>
    </location>
</feature>
<feature type="domain" description="K Homology" evidence="4">
    <location>
        <begin position="315"/>
        <end position="391"/>
    </location>
</feature>
<evidence type="ECO:0000313" key="5">
    <source>
        <dbReference type="EMBL" id="CAP35570.2"/>
    </source>
</evidence>
<feature type="region of interest" description="Disordered" evidence="3">
    <location>
        <begin position="141"/>
        <end position="205"/>
    </location>
</feature>
<dbReference type="Gene3D" id="3.30.310.210">
    <property type="match status" value="2"/>
</dbReference>
<dbReference type="GO" id="GO:0010468">
    <property type="term" value="P:regulation of gene expression"/>
    <property type="evidence" value="ECO:0000318"/>
    <property type="project" value="GO_Central"/>
</dbReference>
<feature type="domain" description="K Homology" evidence="4">
    <location>
        <begin position="578"/>
        <end position="702"/>
    </location>
</feature>
<feature type="compositionally biased region" description="Basic residues" evidence="3">
    <location>
        <begin position="282"/>
        <end position="298"/>
    </location>
</feature>
<feature type="compositionally biased region" description="Basic and acidic residues" evidence="3">
    <location>
        <begin position="621"/>
        <end position="638"/>
    </location>
</feature>
<dbReference type="GO" id="GO:0007399">
    <property type="term" value="P:nervous system development"/>
    <property type="evidence" value="ECO:0000318"/>
    <property type="project" value="GO_Central"/>
</dbReference>
<keyword evidence="1" id="KW-0677">Repeat</keyword>
<evidence type="ECO:0000256" key="1">
    <source>
        <dbReference type="ARBA" id="ARBA00022737"/>
    </source>
</evidence>
<dbReference type="PROSITE" id="PS50084">
    <property type="entry name" value="KH_TYPE_1"/>
    <property type="match status" value="4"/>
</dbReference>
<feature type="compositionally biased region" description="Low complexity" evidence="3">
    <location>
        <begin position="227"/>
        <end position="268"/>
    </location>
</feature>
<evidence type="ECO:0000313" key="7">
    <source>
        <dbReference type="WormBase" id="CBG18043a"/>
    </source>
</evidence>
<feature type="domain" description="K Homology" evidence="4">
    <location>
        <begin position="720"/>
        <end position="802"/>
    </location>
</feature>
<dbReference type="FunCoup" id="A8XSW7">
    <property type="interactions" value="1570"/>
</dbReference>
<sequence length="863" mass="95917">MEYFNTGGGGSGNGTTDPYAVIPQQFGTGAQQPPQQTVYPEYPQEGVVDYDSYQQQQYRAAQASQQSPSIYYHNQLNQGSYFPIHSASDHDFLGPQQPSAGATSSSGQQTSAPYQSRTGANKEFMIQHQPLFENSLSSKYFKQRRGNQSGPQQGQQAQQSAQPQQQNQPVRQQNQQQQTNQQSHFMHQQMQAVAQQQQAQQMHQRIHGAAITPQQFMVPPPAMIQSQQMQQVQQQQAHQIHQMQLHQQQQQQQQQQHPRMMPQQQSQQGFHAIQSNHQQNAGHHHQQHHQNQHQHQHNQNHPGQQNIPQNRFMLRDWPIRCVVEGKYQQVIMGEHGATIRDIAQSCHCRVDFIHLSKKERMVLGNSDRILTIHGYAEQASKAVARILDVIQTEAIKDDAMVGADVVLRLRAHNQLCGRLIGKGGTSIKDIMQKTGTNITVSKHVDPPGGYQSLRQDEMLGLSERTIVIRGPSIEAVVQAESLISAKLKKCYESDSHMRVSYRIVNTSLNNQGMPMAPMMMPPIPPQVAGMIPGAPQLFPTPAGVVQIQHFPRPPHQQLTQNNAFLASGVLQIAPGVTNLRHVRMWVPDNMIGALIGAKGKNIKMIIRDTGAAVKIEAPEEKVQREAVEAEKKKKKSEDADTEERDGAASGDHPQEFLDDNGTVTSSDAIEEKPKPINERMVTITGDDYQLLKAQSFVFTKISETTASQPVNTVDGGPYNVKLRTEVCVPTKIIGRIIGKGGQNVRELQRITGACVKIPEEERNGGSSFTNDDGFVEEMTLIRITGTMSSTHNVQFRLAHLISEYYRAGETRPKSSEHKGARPQSGSGKEGGGLDNMDQLGQVPPIATNRSSPKSRSTSKSKSP</sequence>
<dbReference type="GO" id="GO:0005634">
    <property type="term" value="C:nucleus"/>
    <property type="evidence" value="ECO:0000318"/>
    <property type="project" value="GO_Central"/>
</dbReference>
<dbReference type="InterPro" id="IPR004087">
    <property type="entry name" value="KH_dom"/>
</dbReference>
<dbReference type="SMART" id="SM00322">
    <property type="entry name" value="KH"/>
    <property type="match status" value="4"/>
</dbReference>
<dbReference type="AlphaFoldDB" id="A8XSW7"/>
<dbReference type="Gene3D" id="3.30.1370.10">
    <property type="entry name" value="K Homology domain, type 1"/>
    <property type="match status" value="2"/>
</dbReference>
<feature type="region of interest" description="Disordered" evidence="3">
    <location>
        <begin position="82"/>
        <end position="116"/>
    </location>
</feature>
<feature type="region of interest" description="Disordered" evidence="3">
    <location>
        <begin position="621"/>
        <end position="677"/>
    </location>
</feature>
<feature type="region of interest" description="Disordered" evidence="3">
    <location>
        <begin position="809"/>
        <end position="863"/>
    </location>
</feature>
<feature type="compositionally biased region" description="Polar residues" evidence="3">
    <location>
        <begin position="96"/>
        <end position="116"/>
    </location>
</feature>
<feature type="compositionally biased region" description="Low complexity" evidence="3">
    <location>
        <begin position="146"/>
        <end position="203"/>
    </location>
</feature>
<reference evidence="5 6" key="1">
    <citation type="journal article" date="2003" name="PLoS Biol.">
        <title>The genome sequence of Caenorhabditis briggsae: a platform for comparative genomics.</title>
        <authorList>
            <person name="Stein L.D."/>
            <person name="Bao Z."/>
            <person name="Blasiar D."/>
            <person name="Blumenthal T."/>
            <person name="Brent M.R."/>
            <person name="Chen N."/>
            <person name="Chinwalla A."/>
            <person name="Clarke L."/>
            <person name="Clee C."/>
            <person name="Coghlan A."/>
            <person name="Coulson A."/>
            <person name="D'Eustachio P."/>
            <person name="Fitch D.H."/>
            <person name="Fulton L.A."/>
            <person name="Fulton R.E."/>
            <person name="Griffiths-Jones S."/>
            <person name="Harris T.W."/>
            <person name="Hillier L.W."/>
            <person name="Kamath R."/>
            <person name="Kuwabara P.E."/>
            <person name="Mardis E.R."/>
            <person name="Marra M.A."/>
            <person name="Miner T.L."/>
            <person name="Minx P."/>
            <person name="Mullikin J.C."/>
            <person name="Plumb R.W."/>
            <person name="Rogers J."/>
            <person name="Schein J.E."/>
            <person name="Sohrmann M."/>
            <person name="Spieth J."/>
            <person name="Stajich J.E."/>
            <person name="Wei C."/>
            <person name="Willey D."/>
            <person name="Wilson R.K."/>
            <person name="Durbin R."/>
            <person name="Waterston R.H."/>
        </authorList>
    </citation>
    <scope>NUCLEOTIDE SEQUENCE [LARGE SCALE GENOMIC DNA]</scope>
    <source>
        <strain evidence="5 6">AF16</strain>
    </source>
</reference>
<dbReference type="CDD" id="cd02393">
    <property type="entry name" value="KH-I_PNPase"/>
    <property type="match status" value="1"/>
</dbReference>
<dbReference type="WormBase" id="CBG18043a">
    <property type="protein sequence ID" value="CBP42185"/>
    <property type="gene ID" value="WBGene00037540"/>
    <property type="gene designation" value="Cbr-imph-1"/>
</dbReference>
<feature type="compositionally biased region" description="Polar residues" evidence="3">
    <location>
        <begin position="25"/>
        <end position="38"/>
    </location>
</feature>
<dbReference type="STRING" id="6238.A8XSW7"/>
<gene>
    <name evidence="7" type="primary">imph-1</name>
    <name evidence="7" type="synonym">zbp-1</name>
    <name evidence="5 7" type="ORF">CBG18043</name>
    <name evidence="5" type="ORF">CBG_18043</name>
</gene>
<dbReference type="InterPro" id="IPR004088">
    <property type="entry name" value="KH_dom_type_1"/>
</dbReference>
<accession>A8XSW7</accession>
<dbReference type="Proteomes" id="UP000008549">
    <property type="component" value="Unassembled WGS sequence"/>
</dbReference>
<keyword evidence="2" id="KW-0694">RNA-binding</keyword>
<dbReference type="EMBL" id="HE600963">
    <property type="protein sequence ID" value="CAP35570.2"/>
    <property type="molecule type" value="Genomic_DNA"/>
</dbReference>
<protein>
    <submittedName>
        <fullName evidence="5">Protein CBG18043</fullName>
    </submittedName>
</protein>
<dbReference type="OMA" id="IRCVVEG"/>
<dbReference type="Pfam" id="PF00013">
    <property type="entry name" value="KH_1"/>
    <property type="match status" value="4"/>
</dbReference>
<dbReference type="PANTHER" id="PTHR10288">
    <property type="entry name" value="KH DOMAIN CONTAINING RNA BINDING PROTEIN"/>
    <property type="match status" value="1"/>
</dbReference>
<keyword evidence="6" id="KW-1185">Reference proteome</keyword>
<dbReference type="InterPro" id="IPR036612">
    <property type="entry name" value="KH_dom_type_1_sf"/>
</dbReference>
<organism evidence="5 6">
    <name type="scientific">Caenorhabditis briggsae</name>
    <dbReference type="NCBI Taxonomy" id="6238"/>
    <lineage>
        <taxon>Eukaryota</taxon>
        <taxon>Metazoa</taxon>
        <taxon>Ecdysozoa</taxon>
        <taxon>Nematoda</taxon>
        <taxon>Chromadorea</taxon>
        <taxon>Rhabditida</taxon>
        <taxon>Rhabditina</taxon>
        <taxon>Rhabditomorpha</taxon>
        <taxon>Rhabditoidea</taxon>
        <taxon>Rhabditidae</taxon>
        <taxon>Peloderinae</taxon>
        <taxon>Caenorhabditis</taxon>
    </lineage>
</organism>
<dbReference type="eggNOG" id="KOG2193">
    <property type="taxonomic scope" value="Eukaryota"/>
</dbReference>
<reference evidence="5 6" key="2">
    <citation type="journal article" date="2011" name="PLoS Genet.">
        <title>Caenorhabditis briggsae recombinant inbred line genotypes reveal inter-strain incompatibility and the evolution of recombination.</title>
        <authorList>
            <person name="Ross J.A."/>
            <person name="Koboldt D.C."/>
            <person name="Staisch J.E."/>
            <person name="Chamberlin H.M."/>
            <person name="Gupta B.P."/>
            <person name="Miller R.D."/>
            <person name="Baird S.E."/>
            <person name="Haag E.S."/>
        </authorList>
    </citation>
    <scope>NUCLEOTIDE SEQUENCE [LARGE SCALE GENOMIC DNA]</scope>
    <source>
        <strain evidence="5 6">AF16</strain>
    </source>
</reference>